<dbReference type="EMBL" id="JASBWS010000006">
    <property type="protein sequence ID" value="KAJ9115243.1"/>
    <property type="molecule type" value="Genomic_DNA"/>
</dbReference>
<dbReference type="Proteomes" id="UP001230649">
    <property type="component" value="Unassembled WGS sequence"/>
</dbReference>
<organism evidence="1 2">
    <name type="scientific">Naganishia adeliensis</name>
    <dbReference type="NCBI Taxonomy" id="92952"/>
    <lineage>
        <taxon>Eukaryota</taxon>
        <taxon>Fungi</taxon>
        <taxon>Dikarya</taxon>
        <taxon>Basidiomycota</taxon>
        <taxon>Agaricomycotina</taxon>
        <taxon>Tremellomycetes</taxon>
        <taxon>Filobasidiales</taxon>
        <taxon>Filobasidiaceae</taxon>
        <taxon>Naganishia</taxon>
    </lineage>
</organism>
<sequence>MDSAAADPHARTRPMSAQQQLSEHQANHHQQQRYLTPPFSPPTSSNNVPTVDKTRFQQGHAAHQSLPPHALFAQISPNQPLTSEPSQTPSRIPTFQGGRLPAQFHMPIGSAPLSPPAHTDEQDRVFPPTASSQAYPSASGPPSADVDAAKKRATYNPPPSGSIVRSNSHQPSMFSKDQVMSPEYTLHPSIAAYQQSHPRRQLINFGPYILLQTLGEGEFGKVKLGVHREYGEEVAIKLIRRGSVDNAVRLSKVEREIDVLKTVKHPNIVRLFDVIETEKYIGIILDFANGGELFDHILAHRYLKEKDASKLFAQLISGVHYLHRKKIVHRDLKLENLLLDKHRNVIITDFGFANRFEHRQDDLMATSCGSPCYAAPELVVSDGLYVGSAVDIWSCGVILYAMLSGYLPFDDDPENPDGDNINLLYKYILNTPLTFPDWISPAARDLMSRMLIPDPEHRFTLEQVMNHQWLEPYRPLFARSVNEMETIAQEQMLHKRQASRRDMQARMKAREAARLNQLAQSAGVVPGQQQQSLNPAAAADHQRRHKSDMPMGFNMSPSPIMVPNGPRPIAATPNPEQRSGMSPHSAQPIITSGLPPTKQAVSTPTALLPGTLSGSLPAESLIQSASRIRKEEDIAQDPVATEADARASARARADDGPVSLVQNREAAAKRSDTGRARDDSPGSSASKTRSVSQNTNRHTIQVKYDGNDAYQRLLGVQADRENARSSGEAQKAQGGSDRMHIDPVEASAISSTREVSPVALAPTVPSEVDIQSTRQPLTPMESQSESPEHMEVDPVSLPTGSSSKEPVSSTSDAIGPGQQDIPAPASPVLSPSVIRLVPPTPVKDPIASSPTPKPAQKGPPRTELPLFAEDRRQAETLEPSPPRSQLPVPTRLASSSTYSSSGSNPQTPRMESVSGHPEIKISTQSRQPSIASTASLAVDLAPSPSVSLGSHASNSTGVSVPGKKDRSRKGMSMNSFGFGKLLSSANMSTDNVSNSGTRGQVAKESGGFLSRTGSVRDRTKKRTEQIQAPVKNEERLPSSGTAVRQTLSPGSKQAPATSKNATASAPITREGSAQSRNSLVIVQADKLLPPHPAERSVSNASITQFDTFRNDERPAVASPRPQHTASSSAAQKVMNWFRRKSYVKSSFVPPPPISREASASNNQAPSHGQGMSIAPSPGPRLTESIPLSRDNKENTSPLSSPQPEETTSATAAKTETKLVETVIHAPQPRRSGMVDPPSVSKLPRPATVGRDLVKHTESKPTPQVVNSVTSSPFNEARLRVHVGVVDQSALTSKGALDVMEQVLKVLYGMGIEVKRENEFKLRCSRARRKKAGAMTGLGLSTFSNGSIASMATLTNAASSSVDKRGLPLPNSPSGLLAAPGGFRSMLMRRGSSQTGISGGSASPEMATSISPMGSPREAAVFASVPEPTYGEHSVDPGDEVRFSIELTRLKNLPGLLSLDIKRLRGNVWSFKFVYQTILERCELTH</sequence>
<gene>
    <name evidence="1" type="ORF">QFC20_001110</name>
</gene>
<evidence type="ECO:0000313" key="2">
    <source>
        <dbReference type="Proteomes" id="UP001230649"/>
    </source>
</evidence>
<evidence type="ECO:0000313" key="1">
    <source>
        <dbReference type="EMBL" id="KAJ9115243.1"/>
    </source>
</evidence>
<protein>
    <submittedName>
        <fullName evidence="1">Uncharacterized protein</fullName>
    </submittedName>
</protein>
<keyword evidence="2" id="KW-1185">Reference proteome</keyword>
<accession>A0ACC2WUR6</accession>
<comment type="caution">
    <text evidence="1">The sequence shown here is derived from an EMBL/GenBank/DDBJ whole genome shotgun (WGS) entry which is preliminary data.</text>
</comment>
<name>A0ACC2WUR6_9TREE</name>
<proteinExistence type="predicted"/>
<reference evidence="1" key="1">
    <citation type="submission" date="2023-04" db="EMBL/GenBank/DDBJ databases">
        <title>Draft Genome sequencing of Naganishia species isolated from polar environments using Oxford Nanopore Technology.</title>
        <authorList>
            <person name="Leo P."/>
            <person name="Venkateswaran K."/>
        </authorList>
    </citation>
    <scope>NUCLEOTIDE SEQUENCE</scope>
    <source>
        <strain evidence="1">MNA-CCFEE 5262</strain>
    </source>
</reference>